<dbReference type="InterPro" id="IPR014094">
    <property type="entry name" value="LpoB"/>
</dbReference>
<name>M1YVH7_NITG3</name>
<reference evidence="2 3" key="1">
    <citation type="journal article" date="2013" name="Front. Microbiol.">
        <title>The genome of Nitrospina gracilis illuminates the metabolism and evolution of the major marine nitrite oxidizer.</title>
        <authorList>
            <person name="Luecker S."/>
            <person name="Nowka B."/>
            <person name="Rattei T."/>
            <person name="Spieck E."/>
            <person name="and Daims H."/>
        </authorList>
    </citation>
    <scope>NUCLEOTIDE SEQUENCE [LARGE SCALE GENOMIC DNA]</scope>
    <source>
        <strain evidence="2 3">3/211</strain>
    </source>
</reference>
<organism evidence="2 3">
    <name type="scientific">Nitrospina gracilis (strain 3/211)</name>
    <dbReference type="NCBI Taxonomy" id="1266370"/>
    <lineage>
        <taxon>Bacteria</taxon>
        <taxon>Pseudomonadati</taxon>
        <taxon>Nitrospinota/Tectimicrobiota group</taxon>
        <taxon>Nitrospinota</taxon>
        <taxon>Nitrospinia</taxon>
        <taxon>Nitrospinales</taxon>
        <taxon>Nitrospinaceae</taxon>
        <taxon>Nitrospina</taxon>
    </lineage>
</organism>
<dbReference type="HOGENOM" id="CLU_1293112_0_0_0"/>
<evidence type="ECO:0000313" key="3">
    <source>
        <dbReference type="Proteomes" id="UP000011704"/>
    </source>
</evidence>
<dbReference type="InParanoid" id="M1YVH7"/>
<dbReference type="OrthoDB" id="8969905at2"/>
<dbReference type="Proteomes" id="UP000011704">
    <property type="component" value="Unassembled WGS sequence"/>
</dbReference>
<dbReference type="Pfam" id="PF13036">
    <property type="entry name" value="LpoB"/>
    <property type="match status" value="1"/>
</dbReference>
<protein>
    <recommendedName>
        <fullName evidence="4">Penicillin-binding protein activator LpoB</fullName>
    </recommendedName>
</protein>
<dbReference type="STRING" id="1266370.NITGR_140001"/>
<keyword evidence="1" id="KW-0732">Signal</keyword>
<evidence type="ECO:0008006" key="4">
    <source>
        <dbReference type="Google" id="ProtNLM"/>
    </source>
</evidence>
<evidence type="ECO:0000313" key="2">
    <source>
        <dbReference type="EMBL" id="CCQ89604.1"/>
    </source>
</evidence>
<feature type="chain" id="PRO_5004019825" description="Penicillin-binding protein activator LpoB" evidence="1">
    <location>
        <begin position="27"/>
        <end position="205"/>
    </location>
</feature>
<accession>M1YVH7</accession>
<dbReference type="AlphaFoldDB" id="M1YVH7"/>
<dbReference type="PROSITE" id="PS51257">
    <property type="entry name" value="PROKAR_LIPOPROTEIN"/>
    <property type="match status" value="1"/>
</dbReference>
<comment type="caution">
    <text evidence="2">The sequence shown here is derived from an EMBL/GenBank/DDBJ whole genome shotgun (WGS) entry which is preliminary data.</text>
</comment>
<keyword evidence="3" id="KW-1185">Reference proteome</keyword>
<dbReference type="EMBL" id="CAQJ01000016">
    <property type="protein sequence ID" value="CCQ89604.1"/>
    <property type="molecule type" value="Genomic_DNA"/>
</dbReference>
<dbReference type="Gene3D" id="3.40.50.10610">
    <property type="entry name" value="ABC-type transport auxiliary lipoprotein component"/>
    <property type="match status" value="1"/>
</dbReference>
<proteinExistence type="predicted"/>
<feature type="signal peptide" evidence="1">
    <location>
        <begin position="1"/>
        <end position="26"/>
    </location>
</feature>
<sequence length="205" mass="22609">MNGPVRLGFPLALGLLLLGGCATYSASTIENAPGSATVYEDPNSTGQLAGVGIESQDIRAMTDKMMRDMLTNPSLAGAKTPPKVIIDAEFFRNESSSRINKNIITDRLRVDLNRAAKGRMVFVGRHYEGMVKEETAYKGRPAGLLSGDYRLGGRITTLDQINPTTGRTSRYHQIIFEMVDLNNSAIVWTGIYDFRKSARDDIIYR</sequence>
<gene>
    <name evidence="2" type="ORF">NITGR_140001</name>
</gene>
<evidence type="ECO:0000256" key="1">
    <source>
        <dbReference type="SAM" id="SignalP"/>
    </source>
</evidence>